<keyword evidence="1" id="KW-0472">Membrane</keyword>
<keyword evidence="1" id="KW-0812">Transmembrane</keyword>
<dbReference type="EMBL" id="CAEZVM010000025">
    <property type="protein sequence ID" value="CAB4632883.1"/>
    <property type="molecule type" value="Genomic_DNA"/>
</dbReference>
<proteinExistence type="predicted"/>
<protein>
    <submittedName>
        <fullName evidence="2">Unannotated protein</fullName>
    </submittedName>
</protein>
<sequence>MELNFLAIGLAALAGIVIGAVWFGPKTFFPLWWKLLGRNPSDQPGTANMAVVFGSTFLSAIIQSIVMGVVIGLAENATGEMSTLTGLATGALLGVGFAASASLSHHLFGGFAFKAWVLEAGQDIVSLAAMGAIIASL</sequence>
<dbReference type="Pfam" id="PF08570">
    <property type="entry name" value="DUF1761"/>
    <property type="match status" value="1"/>
</dbReference>
<feature type="transmembrane region" description="Helical" evidence="1">
    <location>
        <begin position="6"/>
        <end position="25"/>
    </location>
</feature>
<name>A0A6J6J8R4_9ZZZZ</name>
<gene>
    <name evidence="2" type="ORF">UFOPK2032_00744</name>
</gene>
<evidence type="ECO:0000256" key="1">
    <source>
        <dbReference type="SAM" id="Phobius"/>
    </source>
</evidence>
<accession>A0A6J6J8R4</accession>
<feature type="transmembrane region" description="Helical" evidence="1">
    <location>
        <begin position="83"/>
        <end position="103"/>
    </location>
</feature>
<evidence type="ECO:0000313" key="2">
    <source>
        <dbReference type="EMBL" id="CAB4632883.1"/>
    </source>
</evidence>
<organism evidence="2">
    <name type="scientific">freshwater metagenome</name>
    <dbReference type="NCBI Taxonomy" id="449393"/>
    <lineage>
        <taxon>unclassified sequences</taxon>
        <taxon>metagenomes</taxon>
        <taxon>ecological metagenomes</taxon>
    </lineage>
</organism>
<dbReference type="AlphaFoldDB" id="A0A6J6J8R4"/>
<feature type="transmembrane region" description="Helical" evidence="1">
    <location>
        <begin position="46"/>
        <end position="71"/>
    </location>
</feature>
<keyword evidence="1" id="KW-1133">Transmembrane helix</keyword>
<reference evidence="2" key="1">
    <citation type="submission" date="2020-05" db="EMBL/GenBank/DDBJ databases">
        <authorList>
            <person name="Chiriac C."/>
            <person name="Salcher M."/>
            <person name="Ghai R."/>
            <person name="Kavagutti S V."/>
        </authorList>
    </citation>
    <scope>NUCLEOTIDE SEQUENCE</scope>
</reference>
<dbReference type="InterPro" id="IPR013879">
    <property type="entry name" value="DUF1761"/>
</dbReference>